<evidence type="ECO:0000259" key="3">
    <source>
        <dbReference type="Pfam" id="PF00080"/>
    </source>
</evidence>
<dbReference type="Proteomes" id="UP000812277">
    <property type="component" value="Unassembled WGS sequence"/>
</dbReference>
<evidence type="ECO:0000313" key="4">
    <source>
        <dbReference type="EMBL" id="MBW7476112.1"/>
    </source>
</evidence>
<dbReference type="InterPro" id="IPR036423">
    <property type="entry name" value="SOD-like_Cu/Zn_dom_sf"/>
</dbReference>
<organism evidence="4 5">
    <name type="scientific">Paenibacillus oenotherae</name>
    <dbReference type="NCBI Taxonomy" id="1435645"/>
    <lineage>
        <taxon>Bacteria</taxon>
        <taxon>Bacillati</taxon>
        <taxon>Bacillota</taxon>
        <taxon>Bacilli</taxon>
        <taxon>Bacillales</taxon>
        <taxon>Paenibacillaceae</taxon>
        <taxon>Paenibacillus</taxon>
    </lineage>
</organism>
<dbReference type="InterPro" id="IPR024134">
    <property type="entry name" value="SOD_Cu/Zn_/chaperone"/>
</dbReference>
<dbReference type="PRINTS" id="PR00068">
    <property type="entry name" value="CUZNDISMTASE"/>
</dbReference>
<evidence type="ECO:0000256" key="2">
    <source>
        <dbReference type="SAM" id="MobiDB-lite"/>
    </source>
</evidence>
<evidence type="ECO:0000313" key="5">
    <source>
        <dbReference type="Proteomes" id="UP000812277"/>
    </source>
</evidence>
<evidence type="ECO:0000256" key="1">
    <source>
        <dbReference type="ARBA" id="ARBA00010457"/>
    </source>
</evidence>
<dbReference type="CDD" id="cd00305">
    <property type="entry name" value="Cu-Zn_Superoxide_Dismutase"/>
    <property type="match status" value="1"/>
</dbReference>
<protein>
    <submittedName>
        <fullName evidence="4">Superoxide dismutase family protein</fullName>
    </submittedName>
</protein>
<comment type="caution">
    <text evidence="4">The sequence shown here is derived from an EMBL/GenBank/DDBJ whole genome shotgun (WGS) entry which is preliminary data.</text>
</comment>
<keyword evidence="5" id="KW-1185">Reference proteome</keyword>
<reference evidence="4 5" key="1">
    <citation type="submission" date="2021-07" db="EMBL/GenBank/DDBJ databases">
        <title>Paenibacillus radiodurans sp. nov., isolated from the southeastern edge of Tengger Desert.</title>
        <authorList>
            <person name="Zhang G."/>
        </authorList>
    </citation>
    <scope>NUCLEOTIDE SEQUENCE [LARGE SCALE GENOMIC DNA]</scope>
    <source>
        <strain evidence="4 5">DT7-4</strain>
    </source>
</reference>
<accession>A0ABS7D9C3</accession>
<dbReference type="Pfam" id="PF00080">
    <property type="entry name" value="Sod_Cu"/>
    <property type="match status" value="1"/>
</dbReference>
<comment type="similarity">
    <text evidence="1">Belongs to the Cu-Zn superoxide dismutase family.</text>
</comment>
<dbReference type="PANTHER" id="PTHR10003">
    <property type="entry name" value="SUPEROXIDE DISMUTASE CU-ZN -RELATED"/>
    <property type="match status" value="1"/>
</dbReference>
<feature type="domain" description="Superoxide dismutase copper/zinc binding" evidence="3">
    <location>
        <begin position="62"/>
        <end position="190"/>
    </location>
</feature>
<dbReference type="SUPFAM" id="SSF49329">
    <property type="entry name" value="Cu,Zn superoxide dismutase-like"/>
    <property type="match status" value="1"/>
</dbReference>
<name>A0ABS7D9C3_9BACL</name>
<dbReference type="InterPro" id="IPR001424">
    <property type="entry name" value="SOD_Cu_Zn_dom"/>
</dbReference>
<gene>
    <name evidence="4" type="ORF">K0T92_15305</name>
</gene>
<dbReference type="RefSeq" id="WP_219873350.1">
    <property type="nucleotide sequence ID" value="NZ_JAHZIJ010000010.1"/>
</dbReference>
<sequence length="192" mass="20774">MIRKSNRKYVVIAIVCGVLLFTGAAFTLQSNNQSFGKLWARDTKEVWLGEMNIPLVTAAGAVTGHVRLSETDRGIQVNVQASGLKPGKHGFHLHEKKFENNDFKTAGAHYNPEHKKHGHLNPEGPHQGDYLNLNAGADGTAHMSFVIEGMTLEKGKANSIQGKSFIVHADEDDYKTDPSGNSGDRIAGGNVG</sequence>
<proteinExistence type="inferred from homology"/>
<feature type="region of interest" description="Disordered" evidence="2">
    <location>
        <begin position="171"/>
        <end position="192"/>
    </location>
</feature>
<dbReference type="Gene3D" id="2.60.40.200">
    <property type="entry name" value="Superoxide dismutase, copper/zinc binding domain"/>
    <property type="match status" value="1"/>
</dbReference>
<dbReference type="EMBL" id="JAHZIJ010000010">
    <property type="protein sequence ID" value="MBW7476112.1"/>
    <property type="molecule type" value="Genomic_DNA"/>
</dbReference>